<evidence type="ECO:0000256" key="3">
    <source>
        <dbReference type="ARBA" id="ARBA00022475"/>
    </source>
</evidence>
<keyword evidence="8" id="KW-0966">Cell projection</keyword>
<keyword evidence="8" id="KW-0969">Cilium</keyword>
<dbReference type="InterPro" id="IPR042196">
    <property type="entry name" value="FHIPEP_4"/>
</dbReference>
<keyword evidence="6 7" id="KW-0472">Membrane</keyword>
<feature type="transmembrane region" description="Helical" evidence="7">
    <location>
        <begin position="233"/>
        <end position="251"/>
    </location>
</feature>
<dbReference type="RefSeq" id="WP_115345806.1">
    <property type="nucleotide sequence ID" value="NZ_UGPG01000001.1"/>
</dbReference>
<evidence type="ECO:0000256" key="5">
    <source>
        <dbReference type="ARBA" id="ARBA00022989"/>
    </source>
</evidence>
<dbReference type="GO" id="GO:0005886">
    <property type="term" value="C:plasma membrane"/>
    <property type="evidence" value="ECO:0007669"/>
    <property type="project" value="UniProtKB-SubCell"/>
</dbReference>
<keyword evidence="5 7" id="KW-1133">Transmembrane helix</keyword>
<evidence type="ECO:0000256" key="1">
    <source>
        <dbReference type="ARBA" id="ARBA00004651"/>
    </source>
</evidence>
<keyword evidence="8" id="KW-0282">Flagellum</keyword>
<evidence type="ECO:0000256" key="6">
    <source>
        <dbReference type="ARBA" id="ARBA00023136"/>
    </source>
</evidence>
<evidence type="ECO:0000256" key="4">
    <source>
        <dbReference type="ARBA" id="ARBA00022692"/>
    </source>
</evidence>
<reference evidence="8 9" key="1">
    <citation type="submission" date="2018-06" db="EMBL/GenBank/DDBJ databases">
        <authorList>
            <consortium name="Pathogen Informatics"/>
            <person name="Doyle S."/>
        </authorList>
    </citation>
    <scope>NUCLEOTIDE SEQUENCE [LARGE SCALE GENOMIC DNA]</scope>
    <source>
        <strain evidence="9">NCTC 10815</strain>
    </source>
</reference>
<dbReference type="Gene3D" id="1.10.8.540">
    <property type="entry name" value="FHIPEP family, domain 3"/>
    <property type="match status" value="1"/>
</dbReference>
<comment type="similarity">
    <text evidence="2">Belongs to the FHIPEP (flagella/HR/invasion proteins export pore) family.</text>
</comment>
<organism evidence="8 9">
    <name type="scientific">Listeria grayi</name>
    <name type="common">Listeria murrayi</name>
    <dbReference type="NCBI Taxonomy" id="1641"/>
    <lineage>
        <taxon>Bacteria</taxon>
        <taxon>Bacillati</taxon>
        <taxon>Bacillota</taxon>
        <taxon>Bacilli</taxon>
        <taxon>Bacillales</taxon>
        <taxon>Listeriaceae</taxon>
        <taxon>Listeria</taxon>
    </lineage>
</organism>
<dbReference type="PANTHER" id="PTHR30161:SF1">
    <property type="entry name" value="FLAGELLAR BIOSYNTHESIS PROTEIN FLHA-RELATED"/>
    <property type="match status" value="1"/>
</dbReference>
<dbReference type="PANTHER" id="PTHR30161">
    <property type="entry name" value="FLAGELLAR EXPORT PROTEIN, MEMBRANE FLHA SUBUNIT-RELATED"/>
    <property type="match status" value="1"/>
</dbReference>
<evidence type="ECO:0000313" key="8">
    <source>
        <dbReference type="EMBL" id="STY43975.1"/>
    </source>
</evidence>
<feature type="transmembrane region" description="Helical" evidence="7">
    <location>
        <begin position="97"/>
        <end position="119"/>
    </location>
</feature>
<dbReference type="Proteomes" id="UP000254879">
    <property type="component" value="Unassembled WGS sequence"/>
</dbReference>
<dbReference type="InterPro" id="IPR042193">
    <property type="entry name" value="FHIPEP_3"/>
</dbReference>
<dbReference type="Pfam" id="PF00771">
    <property type="entry name" value="FHIPEP"/>
    <property type="match status" value="1"/>
</dbReference>
<name>A0A378MJQ8_LISGR</name>
<feature type="transmembrane region" description="Helical" evidence="7">
    <location>
        <begin position="272"/>
        <end position="289"/>
    </location>
</feature>
<keyword evidence="3" id="KW-1003">Cell membrane</keyword>
<dbReference type="EMBL" id="UGPG01000001">
    <property type="protein sequence ID" value="STY43975.1"/>
    <property type="molecule type" value="Genomic_DNA"/>
</dbReference>
<dbReference type="Gene3D" id="3.40.50.12790">
    <property type="entry name" value="FHIPEP family, domain 4"/>
    <property type="match status" value="1"/>
</dbReference>
<dbReference type="PRINTS" id="PR00949">
    <property type="entry name" value="TYPE3IMAPROT"/>
</dbReference>
<dbReference type="InterPro" id="IPR042194">
    <property type="entry name" value="FHIPEP_1"/>
</dbReference>
<feature type="transmembrane region" description="Helical" evidence="7">
    <location>
        <begin position="191"/>
        <end position="213"/>
    </location>
</feature>
<evidence type="ECO:0000256" key="7">
    <source>
        <dbReference type="SAM" id="Phobius"/>
    </source>
</evidence>
<dbReference type="InterPro" id="IPR001712">
    <property type="entry name" value="T3SS_FHIPEP"/>
</dbReference>
<dbReference type="PIRSF" id="PIRSF005419">
    <property type="entry name" value="FlhA"/>
    <property type="match status" value="1"/>
</dbReference>
<dbReference type="GO" id="GO:0044780">
    <property type="term" value="P:bacterial-type flagellum assembly"/>
    <property type="evidence" value="ECO:0007669"/>
    <property type="project" value="TreeGrafter"/>
</dbReference>
<sequence length="695" mass="76528">MGNLGTLKKYFAILVAVSFVIALILPLPPIVIDLVLVTILAVAVLVYMRATTIRDWVELKSFPTLLLLMGIFRVSINISTTRAILTTGDPGQVIKQFGNFVIGNNFVVGIVIFIILIVFQFIVANGSSRTAEVAARFTLDALPGKQMAIDADLNQRLITEVEARQKRSDLNMQTEFYGAMDGAGKFVKGDVLFTVLLAVVNIVFGLIVGMVQGNLSFGDAVVKYTELTIGDGIVSQIGSLLMAMSTGVIVTRVFDGEEDNVAVGIFKELMQNAIVVYTLAAMFILMGIFSPLPTFPFLLIGGALGVLGFRTQSALSKKKRLEADMEMAQLKAESKAAEEEQNQAFGAAQEKYPVVVELGLNIAALVKQKINGETAKDKVILMRKSIMQDLGIGVPGINFKDNTSYRPRGKYVIKIKGVPIAEGILKAGHLLALKTPGVMVDLNAEPTKDPIFGEDGYWILPGELEDAQLKNYQVLEPLSILITHLDVALRKNLHELLMRQQIKELIDGLADDNQILIDEIKKKEIDYSLIQGVLKQLLKEGISVRDLPTIIEGIIDGQTIYPNDLDGITSFVRERISKVICEQAKNQDGKIYALLLQDSIELDTEIVTTPYYGYALNWELEKEIPVMQKIKETIQKAQLTGREPVVLTRRKDFRFGFVRVLERYQIDIPVLAISELSPETEVEQIALIDGAQGGG</sequence>
<gene>
    <name evidence="8" type="primary">flhA</name>
    <name evidence="8" type="ORF">NCTC10815_01284</name>
</gene>
<proteinExistence type="inferred from homology"/>
<dbReference type="Gene3D" id="3.40.30.60">
    <property type="entry name" value="FHIPEP family, domain 1"/>
    <property type="match status" value="1"/>
</dbReference>
<feature type="transmembrane region" description="Helical" evidence="7">
    <location>
        <begin position="31"/>
        <end position="50"/>
    </location>
</feature>
<feature type="transmembrane region" description="Helical" evidence="7">
    <location>
        <begin position="62"/>
        <end position="85"/>
    </location>
</feature>
<protein>
    <submittedName>
        <fullName evidence="8">Flagellar biosynthesis protein flhA</fullName>
    </submittedName>
</protein>
<accession>A0A378MJQ8</accession>
<dbReference type="GO" id="GO:0009306">
    <property type="term" value="P:protein secretion"/>
    <property type="evidence" value="ECO:0007669"/>
    <property type="project" value="InterPro"/>
</dbReference>
<evidence type="ECO:0000313" key="9">
    <source>
        <dbReference type="Proteomes" id="UP000254879"/>
    </source>
</evidence>
<comment type="subcellular location">
    <subcellularLocation>
        <location evidence="1">Cell membrane</location>
        <topology evidence="1">Multi-pass membrane protein</topology>
    </subcellularLocation>
</comment>
<keyword evidence="4 7" id="KW-0812">Transmembrane</keyword>
<dbReference type="AlphaFoldDB" id="A0A378MJQ8"/>
<evidence type="ECO:0000256" key="2">
    <source>
        <dbReference type="ARBA" id="ARBA00008835"/>
    </source>
</evidence>